<accession>A0A7C8MUL2</accession>
<dbReference type="NCBIfam" id="TIGR00126">
    <property type="entry name" value="deoC"/>
    <property type="match status" value="1"/>
</dbReference>
<organism evidence="9 10">
    <name type="scientific">Xylaria multiplex</name>
    <dbReference type="NCBI Taxonomy" id="323545"/>
    <lineage>
        <taxon>Eukaryota</taxon>
        <taxon>Fungi</taxon>
        <taxon>Dikarya</taxon>
        <taxon>Ascomycota</taxon>
        <taxon>Pezizomycotina</taxon>
        <taxon>Sordariomycetes</taxon>
        <taxon>Xylariomycetidae</taxon>
        <taxon>Xylariales</taxon>
        <taxon>Xylariaceae</taxon>
        <taxon>Xylaria</taxon>
    </lineage>
</organism>
<evidence type="ECO:0000256" key="2">
    <source>
        <dbReference type="ARBA" id="ARBA00012515"/>
    </source>
</evidence>
<dbReference type="GO" id="GO:0005737">
    <property type="term" value="C:cytoplasm"/>
    <property type="evidence" value="ECO:0007669"/>
    <property type="project" value="InterPro"/>
</dbReference>
<evidence type="ECO:0000313" key="9">
    <source>
        <dbReference type="EMBL" id="KAF2968707.1"/>
    </source>
</evidence>
<keyword evidence="10" id="KW-1185">Reference proteome</keyword>
<keyword evidence="4" id="KW-0456">Lyase</keyword>
<keyword evidence="5 8" id="KW-0704">Schiff base</keyword>
<evidence type="ECO:0000256" key="4">
    <source>
        <dbReference type="ARBA" id="ARBA00023239"/>
    </source>
</evidence>
<dbReference type="OrthoDB" id="70823at2759"/>
<dbReference type="SMART" id="SM01133">
    <property type="entry name" value="DeoC"/>
    <property type="match status" value="1"/>
</dbReference>
<dbReference type="Pfam" id="PF01791">
    <property type="entry name" value="DeoC"/>
    <property type="match status" value="1"/>
</dbReference>
<feature type="active site" description="Schiff-base intermediate with acetaldehyde" evidence="8">
    <location>
        <position position="164"/>
    </location>
</feature>
<evidence type="ECO:0000256" key="6">
    <source>
        <dbReference type="ARBA" id="ARBA00032755"/>
    </source>
</evidence>
<dbReference type="GO" id="GO:0016052">
    <property type="term" value="P:carbohydrate catabolic process"/>
    <property type="evidence" value="ECO:0007669"/>
    <property type="project" value="TreeGrafter"/>
</dbReference>
<protein>
    <recommendedName>
        <fullName evidence="2">deoxyribose-phosphate aldolase</fullName>
        <ecNumber evidence="2">4.1.2.4</ecNumber>
    </recommendedName>
    <alternativeName>
        <fullName evidence="6">2-deoxy-D-ribose 5-phosphate aldolase</fullName>
    </alternativeName>
</protein>
<proteinExistence type="inferred from homology"/>
<dbReference type="UniPathway" id="UPA00002">
    <property type="reaction ID" value="UER00468"/>
</dbReference>
<comment type="catalytic activity">
    <reaction evidence="7">
        <text>2-deoxy-D-ribose 5-phosphate = D-glyceraldehyde 3-phosphate + acetaldehyde</text>
        <dbReference type="Rhea" id="RHEA:12821"/>
        <dbReference type="ChEBI" id="CHEBI:15343"/>
        <dbReference type="ChEBI" id="CHEBI:59776"/>
        <dbReference type="ChEBI" id="CHEBI:62877"/>
        <dbReference type="EC" id="4.1.2.4"/>
    </reaction>
</comment>
<evidence type="ECO:0000256" key="3">
    <source>
        <dbReference type="ARBA" id="ARBA00022490"/>
    </source>
</evidence>
<evidence type="ECO:0000256" key="8">
    <source>
        <dbReference type="PIRSR" id="PIRSR001357-50"/>
    </source>
</evidence>
<sequence length="257" mass="27219">MATHTSVTVTLPQIAKMIDHSLLHPTMTDSEILAGLEVSKKFKVAAACVKPYSVPVAKDILNDSGVLICAVIGFPHGNSTTKIKVVEAEEAVSEGAHEIDMVVNVGKVLGGDWEYVTNEIRAINDAVVKRGAILKVIFENDFLEDHHIVRLCKICSALSVAFVKTSTGYGFVKQPNGLYTYQGATVPHLQLMKANVGPNVQIKAAGGIRTLDELLVAMSVGVTRVGATATEAIYQEAVARGIGATPVQVTLPSSGKA</sequence>
<dbReference type="HAMAP" id="MF_00114">
    <property type="entry name" value="DeoC_type1"/>
    <property type="match status" value="1"/>
</dbReference>
<dbReference type="CDD" id="cd00959">
    <property type="entry name" value="DeoC"/>
    <property type="match status" value="1"/>
</dbReference>
<dbReference type="GO" id="GO:0004139">
    <property type="term" value="F:deoxyribose-phosphate aldolase activity"/>
    <property type="evidence" value="ECO:0007669"/>
    <property type="project" value="UniProtKB-EC"/>
</dbReference>
<name>A0A7C8MUL2_9PEZI</name>
<evidence type="ECO:0000256" key="5">
    <source>
        <dbReference type="ARBA" id="ARBA00023270"/>
    </source>
</evidence>
<dbReference type="InterPro" id="IPR011343">
    <property type="entry name" value="DeoC"/>
</dbReference>
<feature type="active site" description="Proton donor/acceptor" evidence="8">
    <location>
        <position position="203"/>
    </location>
</feature>
<gene>
    <name evidence="9" type="ORF">GQX73_g4908</name>
</gene>
<dbReference type="FunFam" id="3.20.20.70:FF:000044">
    <property type="entry name" value="Deoxyribose-phosphate aldolase"/>
    <property type="match status" value="1"/>
</dbReference>
<dbReference type="PANTHER" id="PTHR10889:SF1">
    <property type="entry name" value="DEOXYRIBOSE-PHOSPHATE ALDOLASE"/>
    <property type="match status" value="1"/>
</dbReference>
<dbReference type="InterPro" id="IPR002915">
    <property type="entry name" value="DeoC/FbaB/LacD_aldolase"/>
</dbReference>
<dbReference type="EMBL" id="WUBL01000047">
    <property type="protein sequence ID" value="KAF2968707.1"/>
    <property type="molecule type" value="Genomic_DNA"/>
</dbReference>
<dbReference type="SUPFAM" id="SSF51569">
    <property type="entry name" value="Aldolase"/>
    <property type="match status" value="1"/>
</dbReference>
<dbReference type="PANTHER" id="PTHR10889">
    <property type="entry name" value="DEOXYRIBOSE-PHOSPHATE ALDOLASE"/>
    <property type="match status" value="1"/>
</dbReference>
<dbReference type="InterPro" id="IPR028581">
    <property type="entry name" value="DeoC_typeI"/>
</dbReference>
<keyword evidence="3" id="KW-0963">Cytoplasm</keyword>
<comment type="similarity">
    <text evidence="1">Belongs to the DeoC/FbaB aldolase family. DeoC type 1 subfamily.</text>
</comment>
<dbReference type="InterPro" id="IPR013785">
    <property type="entry name" value="Aldolase_TIM"/>
</dbReference>
<dbReference type="PIRSF" id="PIRSF001357">
    <property type="entry name" value="DeoC"/>
    <property type="match status" value="1"/>
</dbReference>
<evidence type="ECO:0000256" key="7">
    <source>
        <dbReference type="ARBA" id="ARBA00048791"/>
    </source>
</evidence>
<dbReference type="EC" id="4.1.2.4" evidence="2"/>
<reference evidence="9 10" key="1">
    <citation type="submission" date="2019-12" db="EMBL/GenBank/DDBJ databases">
        <title>Draft genome sequence of the ascomycete Xylaria multiplex DSM 110363.</title>
        <authorList>
            <person name="Buettner E."/>
            <person name="Kellner H."/>
        </authorList>
    </citation>
    <scope>NUCLEOTIDE SEQUENCE [LARGE SCALE GENOMIC DNA]</scope>
    <source>
        <strain evidence="9 10">DSM 110363</strain>
    </source>
</reference>
<evidence type="ECO:0000313" key="10">
    <source>
        <dbReference type="Proteomes" id="UP000481858"/>
    </source>
</evidence>
<dbReference type="GO" id="GO:0009264">
    <property type="term" value="P:deoxyribonucleotide catabolic process"/>
    <property type="evidence" value="ECO:0007669"/>
    <property type="project" value="InterPro"/>
</dbReference>
<dbReference type="Proteomes" id="UP000481858">
    <property type="component" value="Unassembled WGS sequence"/>
</dbReference>
<dbReference type="GO" id="GO:0046386">
    <property type="term" value="P:deoxyribose phosphate catabolic process"/>
    <property type="evidence" value="ECO:0007669"/>
    <property type="project" value="UniProtKB-UniPathway"/>
</dbReference>
<evidence type="ECO:0000256" key="1">
    <source>
        <dbReference type="ARBA" id="ARBA00010936"/>
    </source>
</evidence>
<dbReference type="AlphaFoldDB" id="A0A7C8MUL2"/>
<dbReference type="InParanoid" id="A0A7C8MUL2"/>
<comment type="caution">
    <text evidence="9">The sequence shown here is derived from an EMBL/GenBank/DDBJ whole genome shotgun (WGS) entry which is preliminary data.</text>
</comment>
<dbReference type="Gene3D" id="3.20.20.70">
    <property type="entry name" value="Aldolase class I"/>
    <property type="match status" value="1"/>
</dbReference>